<dbReference type="AlphaFoldDB" id="A0A8B2ZAC3"/>
<name>A0A8B2ZAC3_9LACO</name>
<evidence type="ECO:0000313" key="2">
    <source>
        <dbReference type="Proteomes" id="UP000260790"/>
    </source>
</evidence>
<comment type="caution">
    <text evidence="1">The sequence shown here is derived from an EMBL/GenBank/DDBJ whole genome shotgun (WGS) entry which is preliminary data.</text>
</comment>
<reference evidence="1 2" key="1">
    <citation type="submission" date="2018-08" db="EMBL/GenBank/DDBJ databases">
        <title>A genome reference for cultivated species of the human gut microbiota.</title>
        <authorList>
            <person name="Zou Y."/>
            <person name="Xue W."/>
            <person name="Luo G."/>
        </authorList>
    </citation>
    <scope>NUCLEOTIDE SEQUENCE [LARGE SCALE GENOMIC DNA]</scope>
    <source>
        <strain evidence="1 2">TF10-9AT</strain>
    </source>
</reference>
<proteinExistence type="predicted"/>
<accession>A0A8B2ZAC3</accession>
<sequence>MAKSLSFMDTSMKIEILSVNSHHNGQKFTDRLLENACLSVKCVLLTDKSAKTGALSVNLNDILSRSIEQHCIL</sequence>
<protein>
    <submittedName>
        <fullName evidence="1">Uncharacterized protein</fullName>
    </submittedName>
</protein>
<gene>
    <name evidence="1" type="ORF">DXD09_08355</name>
</gene>
<dbReference type="Proteomes" id="UP000260790">
    <property type="component" value="Unassembled WGS sequence"/>
</dbReference>
<organism evidence="1 2">
    <name type="scientific">Ligilactobacillus ruminis</name>
    <dbReference type="NCBI Taxonomy" id="1623"/>
    <lineage>
        <taxon>Bacteria</taxon>
        <taxon>Bacillati</taxon>
        <taxon>Bacillota</taxon>
        <taxon>Bacilli</taxon>
        <taxon>Lactobacillales</taxon>
        <taxon>Lactobacillaceae</taxon>
        <taxon>Ligilactobacillus</taxon>
    </lineage>
</organism>
<dbReference type="EMBL" id="QSQR01000009">
    <property type="protein sequence ID" value="RGK45330.1"/>
    <property type="molecule type" value="Genomic_DNA"/>
</dbReference>
<evidence type="ECO:0000313" key="1">
    <source>
        <dbReference type="EMBL" id="RGK45330.1"/>
    </source>
</evidence>